<keyword evidence="1" id="KW-1015">Disulfide bond</keyword>
<accession>A0A8C1J3V8</accession>
<feature type="domain" description="C-type lectin" evidence="3">
    <location>
        <begin position="56"/>
        <end position="178"/>
    </location>
</feature>
<reference evidence="4" key="1">
    <citation type="submission" date="2025-08" db="UniProtKB">
        <authorList>
            <consortium name="Ensembl"/>
        </authorList>
    </citation>
    <scope>IDENTIFICATION</scope>
</reference>
<dbReference type="InterPro" id="IPR001304">
    <property type="entry name" value="C-type_lectin-like"/>
</dbReference>
<protein>
    <recommendedName>
        <fullName evidence="3">C-type lectin domain-containing protein</fullName>
    </recommendedName>
</protein>
<dbReference type="PROSITE" id="PS00615">
    <property type="entry name" value="C_TYPE_LECTIN_1"/>
    <property type="match status" value="1"/>
</dbReference>
<dbReference type="InterPro" id="IPR016187">
    <property type="entry name" value="CTDL_fold"/>
</dbReference>
<evidence type="ECO:0000256" key="1">
    <source>
        <dbReference type="ARBA" id="ARBA00023157"/>
    </source>
</evidence>
<keyword evidence="2" id="KW-0732">Signal</keyword>
<reference evidence="4" key="2">
    <citation type="submission" date="2025-09" db="UniProtKB">
        <authorList>
            <consortium name="Ensembl"/>
        </authorList>
    </citation>
    <scope>IDENTIFICATION</scope>
</reference>
<sequence>MVKSGSISVLLMTLLIGSGHFLTMERGFVAARTNVTVHCPMPKPCNVYGFTDWYKVGSDCVKYFMTPLNFTEAEFRCRTTAPDAHLVSVHSKKHNDYLLCIVEKFNPKNLRIWLGGFEFLKSGKFFWLDGSFWNFQIWTRGEPNNMYTSSEECVEMNWKEIGRWNDDSCYVKKNYICAFKQNAILKPGSEKMK</sequence>
<feature type="signal peptide" evidence="2">
    <location>
        <begin position="1"/>
        <end position="19"/>
    </location>
</feature>
<name>A0A8C1J3V8_CYPCA</name>
<evidence type="ECO:0000313" key="5">
    <source>
        <dbReference type="Proteomes" id="UP000694427"/>
    </source>
</evidence>
<evidence type="ECO:0000313" key="4">
    <source>
        <dbReference type="Ensembl" id="ENSCCRP00010026907.1"/>
    </source>
</evidence>
<dbReference type="PROSITE" id="PS50041">
    <property type="entry name" value="C_TYPE_LECTIN_2"/>
    <property type="match status" value="1"/>
</dbReference>
<dbReference type="SMART" id="SM00034">
    <property type="entry name" value="CLECT"/>
    <property type="match status" value="1"/>
</dbReference>
<dbReference type="InterPro" id="IPR018378">
    <property type="entry name" value="C-type_lectin_CS"/>
</dbReference>
<evidence type="ECO:0000256" key="2">
    <source>
        <dbReference type="SAM" id="SignalP"/>
    </source>
</evidence>
<dbReference type="InterPro" id="IPR050111">
    <property type="entry name" value="C-type_lectin/snaclec_domain"/>
</dbReference>
<dbReference type="CDD" id="cd00037">
    <property type="entry name" value="CLECT"/>
    <property type="match status" value="1"/>
</dbReference>
<evidence type="ECO:0000259" key="3">
    <source>
        <dbReference type="PROSITE" id="PS50041"/>
    </source>
</evidence>
<proteinExistence type="predicted"/>
<dbReference type="Gene3D" id="3.10.100.10">
    <property type="entry name" value="Mannose-Binding Protein A, subunit A"/>
    <property type="match status" value="1"/>
</dbReference>
<dbReference type="SUPFAM" id="SSF56436">
    <property type="entry name" value="C-type lectin-like"/>
    <property type="match status" value="1"/>
</dbReference>
<dbReference type="PANTHER" id="PTHR22803">
    <property type="entry name" value="MANNOSE, PHOSPHOLIPASE, LECTIN RECEPTOR RELATED"/>
    <property type="match status" value="1"/>
</dbReference>
<dbReference type="Pfam" id="PF00059">
    <property type="entry name" value="Lectin_C"/>
    <property type="match status" value="1"/>
</dbReference>
<feature type="chain" id="PRO_5034489192" description="C-type lectin domain-containing protein" evidence="2">
    <location>
        <begin position="20"/>
        <end position="193"/>
    </location>
</feature>
<organism evidence="4 5">
    <name type="scientific">Cyprinus carpio</name>
    <name type="common">Common carp</name>
    <dbReference type="NCBI Taxonomy" id="7962"/>
    <lineage>
        <taxon>Eukaryota</taxon>
        <taxon>Metazoa</taxon>
        <taxon>Chordata</taxon>
        <taxon>Craniata</taxon>
        <taxon>Vertebrata</taxon>
        <taxon>Euteleostomi</taxon>
        <taxon>Actinopterygii</taxon>
        <taxon>Neopterygii</taxon>
        <taxon>Teleostei</taxon>
        <taxon>Ostariophysi</taxon>
        <taxon>Cypriniformes</taxon>
        <taxon>Cyprinidae</taxon>
        <taxon>Cyprininae</taxon>
        <taxon>Cyprinus</taxon>
    </lineage>
</organism>
<dbReference type="Ensembl" id="ENSCCRT00010029530.1">
    <property type="protein sequence ID" value="ENSCCRP00010026907.1"/>
    <property type="gene ID" value="ENSCCRG00010011542.1"/>
</dbReference>
<dbReference type="AlphaFoldDB" id="A0A8C1J3V8"/>
<dbReference type="InterPro" id="IPR016186">
    <property type="entry name" value="C-type_lectin-like/link_sf"/>
</dbReference>
<keyword evidence="5" id="KW-1185">Reference proteome</keyword>
<dbReference type="Proteomes" id="UP000694427">
    <property type="component" value="Unplaced"/>
</dbReference>